<sequence>MLTAGLMKEMMEKNRMTVRRILQLSLVFLAGLLSCAVMFFGIYSAMAVDVHFNPLLSILYCALPILSLPVFLLTFVFRKLAALQAILAFAYLAVYSALNWRTCSSLGDCGSVADTFLLTCRTHSVLAFFAAAIFSIAALVADKQTSFRISPK</sequence>
<feature type="transmembrane region" description="Helical" evidence="1">
    <location>
        <begin position="21"/>
        <end position="43"/>
    </location>
</feature>
<evidence type="ECO:0000313" key="2">
    <source>
        <dbReference type="EMBL" id="SPE23663.1"/>
    </source>
</evidence>
<proteinExistence type="predicted"/>
<keyword evidence="1" id="KW-1133">Transmembrane helix</keyword>
<feature type="transmembrane region" description="Helical" evidence="1">
    <location>
        <begin position="55"/>
        <end position="73"/>
    </location>
</feature>
<organism evidence="2 3">
    <name type="scientific">Candidatus Sulfuritelmatomonas gaucii</name>
    <dbReference type="NCBI Taxonomy" id="2043161"/>
    <lineage>
        <taxon>Bacteria</taxon>
        <taxon>Pseudomonadati</taxon>
        <taxon>Acidobacteriota</taxon>
        <taxon>Terriglobia</taxon>
        <taxon>Terriglobales</taxon>
        <taxon>Acidobacteriaceae</taxon>
        <taxon>Candidatus Sulfuritelmatomonas</taxon>
    </lineage>
</organism>
<name>A0A2N9LKL1_9BACT</name>
<evidence type="ECO:0000313" key="3">
    <source>
        <dbReference type="Proteomes" id="UP000239735"/>
    </source>
</evidence>
<accession>A0A2N9LKL1</accession>
<protein>
    <submittedName>
        <fullName evidence="2">Uncharacterized protein</fullName>
    </submittedName>
</protein>
<dbReference type="Proteomes" id="UP000239735">
    <property type="component" value="Unassembled WGS sequence"/>
</dbReference>
<evidence type="ECO:0000256" key="1">
    <source>
        <dbReference type="SAM" id="Phobius"/>
    </source>
</evidence>
<feature type="transmembrane region" description="Helical" evidence="1">
    <location>
        <begin position="125"/>
        <end position="142"/>
    </location>
</feature>
<gene>
    <name evidence="2" type="ORF">SBA5_400075</name>
</gene>
<reference evidence="3" key="1">
    <citation type="submission" date="2018-02" db="EMBL/GenBank/DDBJ databases">
        <authorList>
            <person name="Hausmann B."/>
        </authorList>
    </citation>
    <scope>NUCLEOTIDE SEQUENCE [LARGE SCALE GENOMIC DNA]</scope>
    <source>
        <strain evidence="3">Peat soil MAG SbA5</strain>
    </source>
</reference>
<dbReference type="EMBL" id="OKRB01000098">
    <property type="protein sequence ID" value="SPE23663.1"/>
    <property type="molecule type" value="Genomic_DNA"/>
</dbReference>
<keyword evidence="1" id="KW-0472">Membrane</keyword>
<keyword evidence="1" id="KW-0812">Transmembrane</keyword>
<dbReference type="AlphaFoldDB" id="A0A2N9LKL1"/>
<feature type="transmembrane region" description="Helical" evidence="1">
    <location>
        <begin position="80"/>
        <end position="98"/>
    </location>
</feature>